<keyword evidence="2" id="KW-0813">Transport</keyword>
<evidence type="ECO:0000259" key="8">
    <source>
        <dbReference type="PROSITE" id="PS50850"/>
    </source>
</evidence>
<dbReference type="InterPro" id="IPR020846">
    <property type="entry name" value="MFS_dom"/>
</dbReference>
<dbReference type="PANTHER" id="PTHR43266">
    <property type="entry name" value="MACROLIDE-EFFLUX PROTEIN"/>
    <property type="match status" value="1"/>
</dbReference>
<dbReference type="SUPFAM" id="SSF103473">
    <property type="entry name" value="MFS general substrate transporter"/>
    <property type="match status" value="1"/>
</dbReference>
<evidence type="ECO:0000256" key="2">
    <source>
        <dbReference type="ARBA" id="ARBA00022448"/>
    </source>
</evidence>
<dbReference type="Gene3D" id="1.20.1250.20">
    <property type="entry name" value="MFS general substrate transporter like domains"/>
    <property type="match status" value="1"/>
</dbReference>
<accession>A0A2S7MZ33</accession>
<reference evidence="9 10" key="1">
    <citation type="submission" date="2017-12" db="EMBL/GenBank/DDBJ databases">
        <title>Taxonomic description and draft genome of Pradoshia cofamensis Gen. nov., sp. nov., a thermotolerant bacillale isolated from anterior gut of earthworm Eisenia fetida.</title>
        <authorList>
            <person name="Saha T."/>
            <person name="Chakraborty R."/>
        </authorList>
    </citation>
    <scope>NUCLEOTIDE SEQUENCE [LARGE SCALE GENOMIC DNA]</scope>
    <source>
        <strain evidence="9 10">EAG3</strain>
    </source>
</reference>
<name>A0A2S7MZ33_9BACI</name>
<dbReference type="EMBL" id="PKOZ01000006">
    <property type="protein sequence ID" value="PQD95026.1"/>
    <property type="molecule type" value="Genomic_DNA"/>
</dbReference>
<feature type="transmembrane region" description="Helical" evidence="7">
    <location>
        <begin position="424"/>
        <end position="442"/>
    </location>
</feature>
<organism evidence="9 10">
    <name type="scientific">Pradoshia eiseniae</name>
    <dbReference type="NCBI Taxonomy" id="2064768"/>
    <lineage>
        <taxon>Bacteria</taxon>
        <taxon>Bacillati</taxon>
        <taxon>Bacillota</taxon>
        <taxon>Bacilli</taxon>
        <taxon>Bacillales</taxon>
        <taxon>Bacillaceae</taxon>
        <taxon>Pradoshia</taxon>
    </lineage>
</organism>
<feature type="transmembrane region" description="Helical" evidence="7">
    <location>
        <begin position="116"/>
        <end position="137"/>
    </location>
</feature>
<evidence type="ECO:0000313" key="10">
    <source>
        <dbReference type="Proteomes" id="UP000239663"/>
    </source>
</evidence>
<dbReference type="Proteomes" id="UP000239663">
    <property type="component" value="Unassembled WGS sequence"/>
</dbReference>
<feature type="domain" description="Major facilitator superfamily (MFS) profile" evidence="8">
    <location>
        <begin position="50"/>
        <end position="450"/>
    </location>
</feature>
<dbReference type="Pfam" id="PF07690">
    <property type="entry name" value="MFS_1"/>
    <property type="match status" value="1"/>
</dbReference>
<feature type="transmembrane region" description="Helical" evidence="7">
    <location>
        <begin position="261"/>
        <end position="286"/>
    </location>
</feature>
<evidence type="ECO:0000256" key="6">
    <source>
        <dbReference type="ARBA" id="ARBA00023136"/>
    </source>
</evidence>
<evidence type="ECO:0000256" key="7">
    <source>
        <dbReference type="SAM" id="Phobius"/>
    </source>
</evidence>
<feature type="transmembrane region" description="Helical" evidence="7">
    <location>
        <begin position="188"/>
        <end position="205"/>
    </location>
</feature>
<evidence type="ECO:0000256" key="3">
    <source>
        <dbReference type="ARBA" id="ARBA00022475"/>
    </source>
</evidence>
<feature type="transmembrane region" description="Helical" evidence="7">
    <location>
        <begin position="211"/>
        <end position="232"/>
    </location>
</feature>
<keyword evidence="6 7" id="KW-0472">Membrane</keyword>
<protein>
    <submittedName>
        <fullName evidence="9">MFS transporter</fullName>
    </submittedName>
</protein>
<dbReference type="InterPro" id="IPR036259">
    <property type="entry name" value="MFS_trans_sf"/>
</dbReference>
<evidence type="ECO:0000256" key="4">
    <source>
        <dbReference type="ARBA" id="ARBA00022692"/>
    </source>
</evidence>
<keyword evidence="5 7" id="KW-1133">Transmembrane helix</keyword>
<feature type="transmembrane region" description="Helical" evidence="7">
    <location>
        <begin position="328"/>
        <end position="349"/>
    </location>
</feature>
<evidence type="ECO:0000313" key="9">
    <source>
        <dbReference type="EMBL" id="PQD95026.1"/>
    </source>
</evidence>
<dbReference type="AlphaFoldDB" id="A0A2S7MZ33"/>
<keyword evidence="3" id="KW-1003">Cell membrane</keyword>
<feature type="transmembrane region" description="Helical" evidence="7">
    <location>
        <begin position="361"/>
        <end position="383"/>
    </location>
</feature>
<dbReference type="CDD" id="cd06173">
    <property type="entry name" value="MFS_MefA_like"/>
    <property type="match status" value="1"/>
</dbReference>
<dbReference type="GO" id="GO:0022857">
    <property type="term" value="F:transmembrane transporter activity"/>
    <property type="evidence" value="ECO:0007669"/>
    <property type="project" value="InterPro"/>
</dbReference>
<comment type="subcellular location">
    <subcellularLocation>
        <location evidence="1">Cell membrane</location>
        <topology evidence="1">Multi-pass membrane protein</topology>
    </subcellularLocation>
</comment>
<dbReference type="GO" id="GO:0005886">
    <property type="term" value="C:plasma membrane"/>
    <property type="evidence" value="ECO:0007669"/>
    <property type="project" value="UniProtKB-SubCell"/>
</dbReference>
<dbReference type="PANTHER" id="PTHR43266:SF9">
    <property type="entry name" value="PERMEASE, MAJOR FACILITATOR SUPERFAMILY-RELATED"/>
    <property type="match status" value="1"/>
</dbReference>
<feature type="transmembrane region" description="Helical" evidence="7">
    <location>
        <begin position="298"/>
        <end position="316"/>
    </location>
</feature>
<dbReference type="InterPro" id="IPR011701">
    <property type="entry name" value="MFS"/>
</dbReference>
<dbReference type="PROSITE" id="PS50850">
    <property type="entry name" value="MFS"/>
    <property type="match status" value="1"/>
</dbReference>
<feature type="transmembrane region" description="Helical" evidence="7">
    <location>
        <begin position="51"/>
        <end position="76"/>
    </location>
</feature>
<comment type="caution">
    <text evidence="9">The sequence shown here is derived from an EMBL/GenBank/DDBJ whole genome shotgun (WGS) entry which is preliminary data.</text>
</comment>
<feature type="transmembrane region" description="Helical" evidence="7">
    <location>
        <begin position="82"/>
        <end position="104"/>
    </location>
</feature>
<keyword evidence="10" id="KW-1185">Reference proteome</keyword>
<feature type="transmembrane region" description="Helical" evidence="7">
    <location>
        <begin position="143"/>
        <end position="167"/>
    </location>
</feature>
<keyword evidence="4 7" id="KW-0812">Transmembrane</keyword>
<evidence type="ECO:0000256" key="5">
    <source>
        <dbReference type="ARBA" id="ARBA00022989"/>
    </source>
</evidence>
<sequence length="455" mass="49405">MDGFTIIHRAYLLSYIYKSVIEEAFNLLKGGNIVNPALSAEKKERLAQRNILLFIIGKFISLSGASIYSFVIGLYILKVTGLGTSFAIALVCASLPRILFGPLAGTIADKVNRKMLIILSEVASGLLMVFILFYGYFWGLPLFLLYLSEALLAITSTFFSVTASSALASMAGDQNIQKAGSLNQSASSLAGIIGPLIAGILYAFLSIELIVLLTAVTFFSAGIIEFFIRFNLYESKNSIRPSEPFFQSLAGGFRYLKGNGFLYSLLKIAFWINFFFAGINVAIPYILNNTLNFSSQAYGTTAAMVSVGALVSSLIISRQKEHNQKTRMIRNGFLLMSVLISMIGIPPLLGFTSSALNISYYIILLGLTGASIMIVNIPIMVLIQRTTPNEMRGRIFGLVETIAAAISPLGMILFGLLLDYIPSFYVPFITGGAFLLIGVFSLSKLPEPAETKLAG</sequence>
<gene>
    <name evidence="9" type="ORF">CYL18_11900</name>
</gene>
<feature type="transmembrane region" description="Helical" evidence="7">
    <location>
        <begin position="395"/>
        <end position="418"/>
    </location>
</feature>
<proteinExistence type="predicted"/>
<evidence type="ECO:0000256" key="1">
    <source>
        <dbReference type="ARBA" id="ARBA00004651"/>
    </source>
</evidence>